<dbReference type="SMART" id="SM00055">
    <property type="entry name" value="FCH"/>
    <property type="match status" value="1"/>
</dbReference>
<evidence type="ECO:0000313" key="10">
    <source>
        <dbReference type="Proteomes" id="UP000694941"/>
    </source>
</evidence>
<dbReference type="InterPro" id="IPR018808">
    <property type="entry name" value="Muniscin_C"/>
</dbReference>
<feature type="region of interest" description="Disordered" evidence="7">
    <location>
        <begin position="416"/>
        <end position="452"/>
    </location>
</feature>
<feature type="domain" description="F-BAR" evidence="9">
    <location>
        <begin position="3"/>
        <end position="248"/>
    </location>
</feature>
<keyword evidence="10" id="KW-1185">Reference proteome</keyword>
<comment type="similarity">
    <text evidence="2">Belongs to the FCHO family.</text>
</comment>
<feature type="compositionally biased region" description="Basic and acidic residues" evidence="7">
    <location>
        <begin position="425"/>
        <end position="435"/>
    </location>
</feature>
<evidence type="ECO:0000256" key="6">
    <source>
        <dbReference type="PROSITE-ProRule" id="PRU01077"/>
    </source>
</evidence>
<dbReference type="Pfam" id="PF22699">
    <property type="entry name" value="GMIP-like_FCH"/>
    <property type="match status" value="1"/>
</dbReference>
<keyword evidence="5" id="KW-0472">Membrane</keyword>
<dbReference type="InterPro" id="IPR001060">
    <property type="entry name" value="FCH_dom"/>
</dbReference>
<feature type="compositionally biased region" description="Basic residues" evidence="7">
    <location>
        <begin position="375"/>
        <end position="384"/>
    </location>
</feature>
<dbReference type="InterPro" id="IPR054713">
    <property type="entry name" value="GMIP/FCHO2-like_FCH"/>
</dbReference>
<sequence length="939" mass="105443">MTTHFIDYFWGEKNDGFEVLYNNMKNGTSDCQELAEFVKERSIIEDFNSKTLSRLAKHAGSGLAHGTFGPLWQMLKSSADKLSHLHDIMVERLQELVKHISHYCEDQQKVHKQVKYKQLGTVDVIQSFQHIAASVLKAKENCYKRYIEVQKLRESGASKELEKAETKHRKACDEYCSCVKRYNQLRREFEKKMALACQTFQQIEEEHLQQMKKFLIKYSQVLENCYILIGQANLEFKQQCNEIDVSSLLEHFVKKNGTGIEVPGPVEVEPFHLSSDHHFQMPDGASFRKANKSKIRNIKRFSIRTKKSGAVSMTDLYHTSSKDNDGSKDVSPSSSKPNHAFSVADLTSTSSTPTTLSRSSALARTALRASNFLFRSKRKRKKKKEMLENHEHTAQDKSVIGNGRLLSSIAQSAPVIDSEGYTIRPPEEPPEKDKNSFNSSSETESDEDDRRNKIHVEIKPLKSGTPICASIDELKATVSMISLASTSRSTPSHIHKQQRCNNLVVNESMKRSKSVSHPLSQENVETFTVFEESLSKTASKANAPYDRAQSCYGHIDMIDKQDKEETDSTDRNSVNSFFSADDMLSIENSLDQEGSKTTGHVDLFGSSPEPNEQDFPSIYQPVEPKHSTPTAWGTSDDNFKTSYTCSLLEQPSFTIDVCNVIPISAVFVEKVNAYFKGSDHSRCRVKLCGKLKLEFSETTLLLLEKQSKLNLPVLRLYRTAKIIDIHPNRNCVTGVPQHLSGEQFSLKLDMTGILTVLRKPDQQKSCNDSNYMVDILQYNIKSSPGVRNAPLHMSVVWKCEMAKTELCVEYKYNPSALASLVSISDISISTSISGGVTKMISNPSALWKSDCQQITWHISDLSHHSEGGGMGLLQATFDLSWGPSTPSPLFANFFCQNTSLSGVELDLAANSLGYQLSQVDNRVESAEYICEAEQNISFV</sequence>
<name>A0ABM1SHV5_LIMPO</name>
<dbReference type="PANTHER" id="PTHR23065:SF15">
    <property type="entry name" value="AT02057P"/>
    <property type="match status" value="1"/>
</dbReference>
<reference evidence="11" key="1">
    <citation type="submission" date="2025-08" db="UniProtKB">
        <authorList>
            <consortium name="RefSeq"/>
        </authorList>
    </citation>
    <scope>IDENTIFICATION</scope>
    <source>
        <tissue evidence="11">Muscle</tissue>
    </source>
</reference>
<dbReference type="RefSeq" id="XP_022243210.1">
    <property type="nucleotide sequence ID" value="XM_022387502.1"/>
</dbReference>
<evidence type="ECO:0000256" key="5">
    <source>
        <dbReference type="ARBA" id="ARBA00023176"/>
    </source>
</evidence>
<dbReference type="Pfam" id="PF10291">
    <property type="entry name" value="muHD"/>
    <property type="match status" value="1"/>
</dbReference>
<gene>
    <name evidence="11" type="primary">LOC106460725</name>
</gene>
<dbReference type="InterPro" id="IPR031160">
    <property type="entry name" value="F_BAR_dom"/>
</dbReference>
<feature type="compositionally biased region" description="Basic and acidic residues" evidence="7">
    <location>
        <begin position="385"/>
        <end position="395"/>
    </location>
</feature>
<evidence type="ECO:0000256" key="1">
    <source>
        <dbReference type="ARBA" id="ARBA00004283"/>
    </source>
</evidence>
<dbReference type="GeneID" id="106460725"/>
<evidence type="ECO:0000256" key="3">
    <source>
        <dbReference type="ARBA" id="ARBA00022583"/>
    </source>
</evidence>
<dbReference type="InterPro" id="IPR028565">
    <property type="entry name" value="MHD"/>
</dbReference>
<evidence type="ECO:0000256" key="4">
    <source>
        <dbReference type="ARBA" id="ARBA00023054"/>
    </source>
</evidence>
<dbReference type="SUPFAM" id="SSF103657">
    <property type="entry name" value="BAR/IMD domain-like"/>
    <property type="match status" value="1"/>
</dbReference>
<organism evidence="10 11">
    <name type="scientific">Limulus polyphemus</name>
    <name type="common">Atlantic horseshoe crab</name>
    <dbReference type="NCBI Taxonomy" id="6850"/>
    <lineage>
        <taxon>Eukaryota</taxon>
        <taxon>Metazoa</taxon>
        <taxon>Ecdysozoa</taxon>
        <taxon>Arthropoda</taxon>
        <taxon>Chelicerata</taxon>
        <taxon>Merostomata</taxon>
        <taxon>Xiphosura</taxon>
        <taxon>Limulidae</taxon>
        <taxon>Limulus</taxon>
    </lineage>
</organism>
<evidence type="ECO:0000259" key="8">
    <source>
        <dbReference type="PROSITE" id="PS51072"/>
    </source>
</evidence>
<keyword evidence="3" id="KW-0254">Endocytosis</keyword>
<evidence type="ECO:0000313" key="11">
    <source>
        <dbReference type="RefSeq" id="XP_022243210.1"/>
    </source>
</evidence>
<evidence type="ECO:0000259" key="9">
    <source>
        <dbReference type="PROSITE" id="PS51741"/>
    </source>
</evidence>
<evidence type="ECO:0000256" key="2">
    <source>
        <dbReference type="ARBA" id="ARBA00011064"/>
    </source>
</evidence>
<feature type="domain" description="MHD" evidence="8">
    <location>
        <begin position="688"/>
        <end position="939"/>
    </location>
</feature>
<evidence type="ECO:0000256" key="7">
    <source>
        <dbReference type="SAM" id="MobiDB-lite"/>
    </source>
</evidence>
<feature type="region of interest" description="Disordered" evidence="7">
    <location>
        <begin position="607"/>
        <end position="633"/>
    </location>
</feature>
<proteinExistence type="inferred from homology"/>
<dbReference type="PROSITE" id="PS51072">
    <property type="entry name" value="MHD"/>
    <property type="match status" value="1"/>
</dbReference>
<comment type="subcellular location">
    <subcellularLocation>
        <location evidence="1">Membrane</location>
        <location evidence="1">Clathrin-coated pit</location>
        <topology evidence="1">Peripheral membrane protein</topology>
        <orientation evidence="1">Cytoplasmic side</orientation>
    </subcellularLocation>
</comment>
<accession>A0ABM1SHV5</accession>
<feature type="region of interest" description="Disordered" evidence="7">
    <location>
        <begin position="314"/>
        <end position="403"/>
    </location>
</feature>
<dbReference type="InterPro" id="IPR027267">
    <property type="entry name" value="AH/BAR_dom_sf"/>
</dbReference>
<dbReference type="Proteomes" id="UP000694941">
    <property type="component" value="Unplaced"/>
</dbReference>
<keyword evidence="4 6" id="KW-0175">Coiled coil</keyword>
<dbReference type="PROSITE" id="PS51741">
    <property type="entry name" value="F_BAR"/>
    <property type="match status" value="1"/>
</dbReference>
<keyword evidence="5" id="KW-0168">Coated pit</keyword>
<dbReference type="Gene3D" id="1.20.1270.60">
    <property type="entry name" value="Arfaptin homology (AH) domain/BAR domain"/>
    <property type="match status" value="1"/>
</dbReference>
<feature type="compositionally biased region" description="Low complexity" evidence="7">
    <location>
        <begin position="347"/>
        <end position="370"/>
    </location>
</feature>
<dbReference type="PANTHER" id="PTHR23065">
    <property type="entry name" value="PROLINE-SERINE-THREONINE PHOSPHATASE INTERACTING PROTEIN 1"/>
    <property type="match status" value="1"/>
</dbReference>
<protein>
    <submittedName>
        <fullName evidence="11">F-BAR domain only protein 2-like</fullName>
    </submittedName>
</protein>